<comment type="caution">
    <text evidence="1">The sequence shown here is derived from an EMBL/GenBank/DDBJ whole genome shotgun (WGS) entry which is preliminary data.</text>
</comment>
<evidence type="ECO:0000313" key="1">
    <source>
        <dbReference type="EMBL" id="ETR70572.1"/>
    </source>
</evidence>
<organism evidence="1 2">
    <name type="scientific">Candidatus Magnetoglobus multicellularis str. Araruama</name>
    <dbReference type="NCBI Taxonomy" id="890399"/>
    <lineage>
        <taxon>Bacteria</taxon>
        <taxon>Pseudomonadati</taxon>
        <taxon>Thermodesulfobacteriota</taxon>
        <taxon>Desulfobacteria</taxon>
        <taxon>Desulfobacterales</taxon>
        <taxon>Desulfobacteraceae</taxon>
        <taxon>Candidatus Magnetoglobus</taxon>
    </lineage>
</organism>
<name>A0A1V1P6Q6_9BACT</name>
<sequence length="235" mass="27010">MDESLQVSCTEPLAHLPFIIYNLKEDEIFVIRSLDMADNPQMIEVLYQTSKKGKPQPQILAFLDPSLEVKKVLLDRFSVHITIMGLSRYISPDSKKKTYTVDHLITKKERSCFADYDPEGLYKNVAGLNALQFRNAMQYVGSMIEPGRNSNKIYQLIRKFKKSSNEDIEIPDIGFEDIGGYDNVKQLLKRIIALTSGPISGIDEKHRNQLIPRGFIFMDLQEQVKHCLQKLLQMK</sequence>
<evidence type="ECO:0000313" key="2">
    <source>
        <dbReference type="Proteomes" id="UP000189670"/>
    </source>
</evidence>
<accession>A0A1V1P6Q6</accession>
<dbReference type="Proteomes" id="UP000189670">
    <property type="component" value="Unassembled WGS sequence"/>
</dbReference>
<dbReference type="AlphaFoldDB" id="A0A1V1P6Q6"/>
<gene>
    <name evidence="1" type="ORF">OMM_03152</name>
</gene>
<dbReference type="EMBL" id="ATBP01000403">
    <property type="protein sequence ID" value="ETR70572.1"/>
    <property type="molecule type" value="Genomic_DNA"/>
</dbReference>
<proteinExistence type="predicted"/>
<protein>
    <submittedName>
        <fullName evidence="1">Uncharacterized protein</fullName>
    </submittedName>
</protein>
<reference evidence="2" key="1">
    <citation type="submission" date="2012-11" db="EMBL/GenBank/DDBJ databases">
        <authorList>
            <person name="Lucero-Rivera Y.E."/>
            <person name="Tovar-Ramirez D."/>
        </authorList>
    </citation>
    <scope>NUCLEOTIDE SEQUENCE [LARGE SCALE GENOMIC DNA]</scope>
    <source>
        <strain evidence="2">Araruama</strain>
    </source>
</reference>